<dbReference type="KEGG" id="fli:Fleli_2301"/>
<dbReference type="EMBL" id="CP003345">
    <property type="protein sequence ID" value="AFM04675.1"/>
    <property type="molecule type" value="Genomic_DNA"/>
</dbReference>
<dbReference type="Proteomes" id="UP000006054">
    <property type="component" value="Chromosome"/>
</dbReference>
<feature type="transmembrane region" description="Helical" evidence="1">
    <location>
        <begin position="50"/>
        <end position="70"/>
    </location>
</feature>
<dbReference type="RefSeq" id="WP_014798121.1">
    <property type="nucleotide sequence ID" value="NC_018018.1"/>
</dbReference>
<dbReference type="eggNOG" id="COG1594">
    <property type="taxonomic scope" value="Bacteria"/>
</dbReference>
<dbReference type="OrthoDB" id="1416706at2"/>
<dbReference type="HOGENOM" id="CLU_692420_0_0_10"/>
<keyword evidence="3" id="KW-1185">Reference proteome</keyword>
<dbReference type="SUPFAM" id="SSF48695">
    <property type="entry name" value="Multiheme cytochromes"/>
    <property type="match status" value="1"/>
</dbReference>
<dbReference type="STRING" id="880071.Fleli_2301"/>
<accession>I4AL40</accession>
<keyword evidence="1" id="KW-1133">Transmembrane helix</keyword>
<organism evidence="2 3">
    <name type="scientific">Bernardetia litoralis (strain ATCC 23117 / DSM 6794 / NBRC 15988 / NCIMB 1366 / Fx l1 / Sio-4)</name>
    <name type="common">Flexibacter litoralis</name>
    <dbReference type="NCBI Taxonomy" id="880071"/>
    <lineage>
        <taxon>Bacteria</taxon>
        <taxon>Pseudomonadati</taxon>
        <taxon>Bacteroidota</taxon>
        <taxon>Cytophagia</taxon>
        <taxon>Cytophagales</taxon>
        <taxon>Bernardetiaceae</taxon>
        <taxon>Bernardetia</taxon>
    </lineage>
</organism>
<dbReference type="InterPro" id="IPR036280">
    <property type="entry name" value="Multihaem_cyt_sf"/>
</dbReference>
<evidence type="ECO:0000256" key="1">
    <source>
        <dbReference type="SAM" id="Phobius"/>
    </source>
</evidence>
<evidence type="ECO:0000313" key="2">
    <source>
        <dbReference type="EMBL" id="AFM04675.1"/>
    </source>
</evidence>
<keyword evidence="1" id="KW-0472">Membrane</keyword>
<evidence type="ECO:0000313" key="3">
    <source>
        <dbReference type="Proteomes" id="UP000006054"/>
    </source>
</evidence>
<gene>
    <name evidence="2" type="ordered locus">Fleli_2301</name>
</gene>
<sequence length="393" mass="44140">MGLAVLLHAIGTIPLFASRAFLPAFLTSLLFRLPSVFPFADVDAPSAELFITKTPVIIVLGILAVLEILADKNTDIKTLWLQAEPFLKPIIYSIMLLGVVDNDSEAIMQGIYQAGMGDYVMIFFTAGAVYSLTILRTRIQEWLLEIDGDGDLFLNFIFSSIEDTFVFFGFFLLLVTGIGAIIFFGIIVGVLYLWQQKIKTNEEKQKIACSSCQHKNPPFALECSNCHTSQSQIYKIGFLGQKKNEQLNNDTKARKKQTFNLLTQERCGYCASKTNKKVCPTCRKEHILNTSENRKAYIMFIQKRYATWLPLSIGLGFIPIVGIAIAVLGANLYVFAPMKRQIPSIKAVGVQILTKILLFCVIFFGSVAGFILAPLYCSVRFFMWRTAFVKHWK</sequence>
<feature type="transmembrane region" description="Helical" evidence="1">
    <location>
        <begin position="308"/>
        <end position="336"/>
    </location>
</feature>
<keyword evidence="1" id="KW-0812">Transmembrane</keyword>
<dbReference type="AlphaFoldDB" id="I4AL40"/>
<protein>
    <submittedName>
        <fullName evidence="2">Uncharacterized protein</fullName>
    </submittedName>
</protein>
<reference evidence="3" key="1">
    <citation type="submission" date="2012-06" db="EMBL/GenBank/DDBJ databases">
        <title>The complete genome of Flexibacter litoralis DSM 6794.</title>
        <authorList>
            <person name="Lucas S."/>
            <person name="Copeland A."/>
            <person name="Lapidus A."/>
            <person name="Glavina del Rio T."/>
            <person name="Dalin E."/>
            <person name="Tice H."/>
            <person name="Bruce D."/>
            <person name="Goodwin L."/>
            <person name="Pitluck S."/>
            <person name="Peters L."/>
            <person name="Ovchinnikova G."/>
            <person name="Lu M."/>
            <person name="Kyrpides N."/>
            <person name="Mavromatis K."/>
            <person name="Ivanova N."/>
            <person name="Brettin T."/>
            <person name="Detter J.C."/>
            <person name="Han C."/>
            <person name="Larimer F."/>
            <person name="Land M."/>
            <person name="Hauser L."/>
            <person name="Markowitz V."/>
            <person name="Cheng J.-F."/>
            <person name="Hugenholtz P."/>
            <person name="Woyke T."/>
            <person name="Wu D."/>
            <person name="Spring S."/>
            <person name="Lang E."/>
            <person name="Kopitz M."/>
            <person name="Brambilla E."/>
            <person name="Klenk H.-P."/>
            <person name="Eisen J.A."/>
        </authorList>
    </citation>
    <scope>NUCLEOTIDE SEQUENCE [LARGE SCALE GENOMIC DNA]</scope>
    <source>
        <strain evidence="3">ATCC 23117 / DSM 6794 / NBRC 15988 / NCIMB 1366 / Sio-4</strain>
    </source>
</reference>
<feature type="transmembrane region" description="Helical" evidence="1">
    <location>
        <begin position="165"/>
        <end position="194"/>
    </location>
</feature>
<feature type="transmembrane region" description="Helical" evidence="1">
    <location>
        <begin position="356"/>
        <end position="383"/>
    </location>
</feature>
<name>I4AL40_BERLS</name>
<proteinExistence type="predicted"/>
<feature type="transmembrane region" description="Helical" evidence="1">
    <location>
        <begin position="116"/>
        <end position="135"/>
    </location>
</feature>